<evidence type="ECO:0000256" key="2">
    <source>
        <dbReference type="ARBA" id="ARBA00009085"/>
    </source>
</evidence>
<dbReference type="GO" id="GO:0005829">
    <property type="term" value="C:cytosol"/>
    <property type="evidence" value="ECO:0007669"/>
    <property type="project" value="TreeGrafter"/>
</dbReference>
<dbReference type="InterPro" id="IPR028889">
    <property type="entry name" value="USP"/>
</dbReference>
<dbReference type="AlphaFoldDB" id="A0AAD9ME92"/>
<evidence type="ECO:0000256" key="8">
    <source>
        <dbReference type="SAM" id="MobiDB-lite"/>
    </source>
</evidence>
<keyword evidence="6" id="KW-0378">Hydrolase</keyword>
<feature type="compositionally biased region" description="Basic and acidic residues" evidence="8">
    <location>
        <begin position="236"/>
        <end position="250"/>
    </location>
</feature>
<dbReference type="GO" id="GO:0005634">
    <property type="term" value="C:nucleus"/>
    <property type="evidence" value="ECO:0007669"/>
    <property type="project" value="TreeGrafter"/>
</dbReference>
<dbReference type="Gene3D" id="3.90.70.10">
    <property type="entry name" value="Cysteine proteinases"/>
    <property type="match status" value="1"/>
</dbReference>
<feature type="compositionally biased region" description="Basic and acidic residues" evidence="8">
    <location>
        <begin position="524"/>
        <end position="533"/>
    </location>
</feature>
<dbReference type="PROSITE" id="PS50235">
    <property type="entry name" value="USP_3"/>
    <property type="match status" value="1"/>
</dbReference>
<evidence type="ECO:0000256" key="1">
    <source>
        <dbReference type="ARBA" id="ARBA00000707"/>
    </source>
</evidence>
<evidence type="ECO:0000256" key="5">
    <source>
        <dbReference type="ARBA" id="ARBA00022786"/>
    </source>
</evidence>
<dbReference type="InterPro" id="IPR001394">
    <property type="entry name" value="Peptidase_C19_UCH"/>
</dbReference>
<keyword evidence="5" id="KW-0833">Ubl conjugation pathway</keyword>
<keyword evidence="11" id="KW-1185">Reference proteome</keyword>
<dbReference type="EMBL" id="JAQQPM010000005">
    <property type="protein sequence ID" value="KAK2071745.1"/>
    <property type="molecule type" value="Genomic_DNA"/>
</dbReference>
<dbReference type="InterPro" id="IPR038765">
    <property type="entry name" value="Papain-like_cys_pep_sf"/>
</dbReference>
<dbReference type="InterPro" id="IPR050164">
    <property type="entry name" value="Peptidase_C19"/>
</dbReference>
<comment type="similarity">
    <text evidence="2">Belongs to the peptidase C19 family.</text>
</comment>
<comment type="catalytic activity">
    <reaction evidence="1">
        <text>Thiol-dependent hydrolysis of ester, thioester, amide, peptide and isopeptide bonds formed by the C-terminal Gly of ubiquitin (a 76-residue protein attached to proteins as an intracellular targeting signal).</text>
        <dbReference type="EC" id="3.4.19.12"/>
    </reaction>
</comment>
<feature type="domain" description="USP" evidence="9">
    <location>
        <begin position="122"/>
        <end position="588"/>
    </location>
</feature>
<proteinExistence type="inferred from homology"/>
<feature type="region of interest" description="Disordered" evidence="8">
    <location>
        <begin position="236"/>
        <end position="258"/>
    </location>
</feature>
<reference evidence="10" key="1">
    <citation type="journal article" date="2023" name="Mol. Plant Microbe Interact.">
        <title>Elucidating the Obligate Nature and Biological Capacity of an Invasive Fungal Corn Pathogen.</title>
        <authorList>
            <person name="MacCready J.S."/>
            <person name="Roggenkamp E.M."/>
            <person name="Gdanetz K."/>
            <person name="Chilvers M.I."/>
        </authorList>
    </citation>
    <scope>NUCLEOTIDE SEQUENCE</scope>
    <source>
        <strain evidence="10">PM02</strain>
    </source>
</reference>
<evidence type="ECO:0000256" key="6">
    <source>
        <dbReference type="ARBA" id="ARBA00022801"/>
    </source>
</evidence>
<protein>
    <recommendedName>
        <fullName evidence="3">ubiquitinyl hydrolase 1</fullName>
        <ecNumber evidence="3">3.4.19.12</ecNumber>
    </recommendedName>
</protein>
<gene>
    <name evidence="10" type="ORF">P8C59_006148</name>
</gene>
<feature type="region of interest" description="Disordered" evidence="8">
    <location>
        <begin position="609"/>
        <end position="629"/>
    </location>
</feature>
<sequence>MNSDARRIASQSQFHVPFNKNPELYESYQPAAHPGISGLWDRLNGSTLVSVLLIILALVYQSWSRIPQLPPLPDVLWDAVVYLIPSALLDVVDRRLNPPLFPRPPPPPQSMLQSQRRSHGAKTLAALKPLPAYLASVGLGAKQMDNGRAASRTTDSLRDLIAELSDTANNGKTLWTPDVLKNMSTWQQQDAQEYYSKLLDEVDKEVASAMRAAHKPTGFQTAVAVATAADCASASGKDDSAASQHSDDSGYHSLSTSAHAGSGPGLGASEMKMLKNPLEGLTAQRVACAVCGFSEGLSMIPFNCLTLNLGMDAEYDLYERLDHCTKVEFIQGVECAKCTLLKFRDMLRTIIDRSRQAGRKDEEFPDFFIRLAATEAALEEADFSAETTTKICKVPSSCRVDSTKTKQGVIARPPRSLVIHMNRSVFDEKTGHMFKNLAAVRFPRTLDLGPWCLGSAEGRTGEIDEQDGAAGMLSLHSEQASSSTADTAEQWLLDPAASMIAGDLRPSKFTGPLYELRAEASKGVKAADSHTDGDGGNTTTQGVREEPEGDGEDESAQWWRLSDQDVTLVDEETVLSQGGVFMLFYDCVDSSFALTTDCDRDPFAGSSEIQAKAARQDDSQRTTLQTSRW</sequence>
<dbReference type="PANTHER" id="PTHR24006">
    <property type="entry name" value="UBIQUITIN CARBOXYL-TERMINAL HYDROLASE"/>
    <property type="match status" value="1"/>
</dbReference>
<dbReference type="SUPFAM" id="SSF54001">
    <property type="entry name" value="Cysteine proteinases"/>
    <property type="match status" value="1"/>
</dbReference>
<evidence type="ECO:0000256" key="3">
    <source>
        <dbReference type="ARBA" id="ARBA00012759"/>
    </source>
</evidence>
<dbReference type="EC" id="3.4.19.12" evidence="3"/>
<organism evidence="10 11">
    <name type="scientific">Phyllachora maydis</name>
    <dbReference type="NCBI Taxonomy" id="1825666"/>
    <lineage>
        <taxon>Eukaryota</taxon>
        <taxon>Fungi</taxon>
        <taxon>Dikarya</taxon>
        <taxon>Ascomycota</taxon>
        <taxon>Pezizomycotina</taxon>
        <taxon>Sordariomycetes</taxon>
        <taxon>Sordariomycetidae</taxon>
        <taxon>Phyllachorales</taxon>
        <taxon>Phyllachoraceae</taxon>
        <taxon>Phyllachora</taxon>
    </lineage>
</organism>
<comment type="caution">
    <text evidence="10">The sequence shown here is derived from an EMBL/GenBank/DDBJ whole genome shotgun (WGS) entry which is preliminary data.</text>
</comment>
<keyword evidence="7" id="KW-0788">Thiol protease</keyword>
<evidence type="ECO:0000259" key="9">
    <source>
        <dbReference type="PROSITE" id="PS50235"/>
    </source>
</evidence>
<feature type="region of interest" description="Disordered" evidence="8">
    <location>
        <begin position="524"/>
        <end position="556"/>
    </location>
</feature>
<name>A0AAD9ME92_9PEZI</name>
<dbReference type="Pfam" id="PF00443">
    <property type="entry name" value="UCH"/>
    <property type="match status" value="1"/>
</dbReference>
<dbReference type="PANTHER" id="PTHR24006:SF888">
    <property type="entry name" value="UBIQUITIN CARBOXYL-TERMINAL HYDROLASE 30"/>
    <property type="match status" value="1"/>
</dbReference>
<keyword evidence="4" id="KW-0645">Protease</keyword>
<evidence type="ECO:0000313" key="10">
    <source>
        <dbReference type="EMBL" id="KAK2071745.1"/>
    </source>
</evidence>
<feature type="region of interest" description="Disordered" evidence="8">
    <location>
        <begin position="99"/>
        <end position="118"/>
    </location>
</feature>
<dbReference type="GO" id="GO:0004843">
    <property type="term" value="F:cysteine-type deubiquitinase activity"/>
    <property type="evidence" value="ECO:0007669"/>
    <property type="project" value="UniProtKB-EC"/>
</dbReference>
<accession>A0AAD9ME92</accession>
<dbReference type="GO" id="GO:0016579">
    <property type="term" value="P:protein deubiquitination"/>
    <property type="evidence" value="ECO:0007669"/>
    <property type="project" value="InterPro"/>
</dbReference>
<feature type="compositionally biased region" description="Pro residues" evidence="8">
    <location>
        <begin position="99"/>
        <end position="109"/>
    </location>
</feature>
<evidence type="ECO:0000313" key="11">
    <source>
        <dbReference type="Proteomes" id="UP001217918"/>
    </source>
</evidence>
<dbReference type="GO" id="GO:0006508">
    <property type="term" value="P:proteolysis"/>
    <property type="evidence" value="ECO:0007669"/>
    <property type="project" value="UniProtKB-KW"/>
</dbReference>
<dbReference type="Proteomes" id="UP001217918">
    <property type="component" value="Unassembled WGS sequence"/>
</dbReference>
<evidence type="ECO:0000256" key="7">
    <source>
        <dbReference type="ARBA" id="ARBA00022807"/>
    </source>
</evidence>
<evidence type="ECO:0000256" key="4">
    <source>
        <dbReference type="ARBA" id="ARBA00022670"/>
    </source>
</evidence>